<dbReference type="InterPro" id="IPR037045">
    <property type="entry name" value="S8pro/Inhibitor_I9_sf"/>
</dbReference>
<name>A0A495W643_9PSEU</name>
<evidence type="ECO:0000256" key="6">
    <source>
        <dbReference type="RuleBase" id="RU003355"/>
    </source>
</evidence>
<evidence type="ECO:0000259" key="7">
    <source>
        <dbReference type="Pfam" id="PF00082"/>
    </source>
</evidence>
<feature type="active site" description="Charge relay system" evidence="5">
    <location>
        <position position="183"/>
    </location>
</feature>
<dbReference type="PROSITE" id="PS51892">
    <property type="entry name" value="SUBTILASE"/>
    <property type="match status" value="1"/>
</dbReference>
<dbReference type="Gene3D" id="3.40.50.200">
    <property type="entry name" value="Peptidase S8/S53 domain"/>
    <property type="match status" value="1"/>
</dbReference>
<evidence type="ECO:0000256" key="4">
    <source>
        <dbReference type="ARBA" id="ARBA00022825"/>
    </source>
</evidence>
<accession>A0A495W643</accession>
<evidence type="ECO:0000313" key="9">
    <source>
        <dbReference type="EMBL" id="RKT55268.1"/>
    </source>
</evidence>
<dbReference type="PROSITE" id="PS00137">
    <property type="entry name" value="SUBTILASE_HIS"/>
    <property type="match status" value="1"/>
</dbReference>
<dbReference type="EMBL" id="RBXO01000001">
    <property type="protein sequence ID" value="RKT55268.1"/>
    <property type="molecule type" value="Genomic_DNA"/>
</dbReference>
<dbReference type="InterPro" id="IPR034193">
    <property type="entry name" value="PCSK9_ProteinaseK-like"/>
</dbReference>
<dbReference type="PRINTS" id="PR00723">
    <property type="entry name" value="SUBTILISIN"/>
</dbReference>
<evidence type="ECO:0000256" key="3">
    <source>
        <dbReference type="ARBA" id="ARBA00022801"/>
    </source>
</evidence>
<proteinExistence type="inferred from homology"/>
<dbReference type="InterPro" id="IPR015500">
    <property type="entry name" value="Peptidase_S8_subtilisin-rel"/>
</dbReference>
<dbReference type="InterPro" id="IPR036852">
    <property type="entry name" value="Peptidase_S8/S53_dom_sf"/>
</dbReference>
<dbReference type="InterPro" id="IPR023827">
    <property type="entry name" value="Peptidase_S8_Asp-AS"/>
</dbReference>
<evidence type="ECO:0000256" key="5">
    <source>
        <dbReference type="PROSITE-ProRule" id="PRU01240"/>
    </source>
</evidence>
<feature type="domain" description="Inhibitor I9" evidence="8">
    <location>
        <begin position="66"/>
        <end position="111"/>
    </location>
</feature>
<keyword evidence="2 5" id="KW-0645">Protease</keyword>
<dbReference type="PROSITE" id="PS00136">
    <property type="entry name" value="SUBTILASE_ASP"/>
    <property type="match status" value="1"/>
</dbReference>
<feature type="active site" description="Charge relay system" evidence="5">
    <location>
        <position position="152"/>
    </location>
</feature>
<evidence type="ECO:0000256" key="2">
    <source>
        <dbReference type="ARBA" id="ARBA00022670"/>
    </source>
</evidence>
<organism evidence="9 10">
    <name type="scientific">Saccharothrix australiensis</name>
    <dbReference type="NCBI Taxonomy" id="2072"/>
    <lineage>
        <taxon>Bacteria</taxon>
        <taxon>Bacillati</taxon>
        <taxon>Actinomycetota</taxon>
        <taxon>Actinomycetes</taxon>
        <taxon>Pseudonocardiales</taxon>
        <taxon>Pseudonocardiaceae</taxon>
        <taxon>Saccharothrix</taxon>
    </lineage>
</organism>
<dbReference type="InterPro" id="IPR023828">
    <property type="entry name" value="Peptidase_S8_Ser-AS"/>
</dbReference>
<keyword evidence="3 5" id="KW-0378">Hydrolase</keyword>
<dbReference type="GO" id="GO:0004252">
    <property type="term" value="F:serine-type endopeptidase activity"/>
    <property type="evidence" value="ECO:0007669"/>
    <property type="project" value="UniProtKB-UniRule"/>
</dbReference>
<comment type="caution">
    <text evidence="9">The sequence shown here is derived from an EMBL/GenBank/DDBJ whole genome shotgun (WGS) entry which is preliminary data.</text>
</comment>
<dbReference type="Proteomes" id="UP000282084">
    <property type="component" value="Unassembled WGS sequence"/>
</dbReference>
<dbReference type="InterPro" id="IPR010259">
    <property type="entry name" value="S8pro/Inhibitor_I9"/>
</dbReference>
<keyword evidence="10" id="KW-1185">Reference proteome</keyword>
<dbReference type="Gene3D" id="3.30.70.80">
    <property type="entry name" value="Peptidase S8 propeptide/proteinase inhibitor I9"/>
    <property type="match status" value="1"/>
</dbReference>
<feature type="active site" description="Charge relay system" evidence="5">
    <location>
        <position position="337"/>
    </location>
</feature>
<dbReference type="AlphaFoldDB" id="A0A495W643"/>
<dbReference type="GO" id="GO:0006508">
    <property type="term" value="P:proteolysis"/>
    <property type="evidence" value="ECO:0007669"/>
    <property type="project" value="UniProtKB-KW"/>
</dbReference>
<evidence type="ECO:0000313" key="10">
    <source>
        <dbReference type="Proteomes" id="UP000282084"/>
    </source>
</evidence>
<dbReference type="PANTHER" id="PTHR43806:SF11">
    <property type="entry name" value="CEREVISIN-RELATED"/>
    <property type="match status" value="1"/>
</dbReference>
<reference evidence="9 10" key="1">
    <citation type="submission" date="2018-10" db="EMBL/GenBank/DDBJ databases">
        <title>Sequencing the genomes of 1000 actinobacteria strains.</title>
        <authorList>
            <person name="Klenk H.-P."/>
        </authorList>
    </citation>
    <scope>NUCLEOTIDE SEQUENCE [LARGE SCALE GENOMIC DNA]</scope>
    <source>
        <strain evidence="9 10">DSM 43800</strain>
    </source>
</reference>
<dbReference type="SUPFAM" id="SSF52743">
    <property type="entry name" value="Subtilisin-like"/>
    <property type="match status" value="1"/>
</dbReference>
<evidence type="ECO:0000259" key="8">
    <source>
        <dbReference type="Pfam" id="PF05922"/>
    </source>
</evidence>
<dbReference type="PROSITE" id="PS00138">
    <property type="entry name" value="SUBTILASE_SER"/>
    <property type="match status" value="1"/>
</dbReference>
<comment type="similarity">
    <text evidence="1 5 6">Belongs to the peptidase S8 family.</text>
</comment>
<dbReference type="GO" id="GO:0005615">
    <property type="term" value="C:extracellular space"/>
    <property type="evidence" value="ECO:0007669"/>
    <property type="project" value="TreeGrafter"/>
</dbReference>
<dbReference type="Pfam" id="PF00082">
    <property type="entry name" value="Peptidase_S8"/>
    <property type="match status" value="1"/>
</dbReference>
<dbReference type="PANTHER" id="PTHR43806">
    <property type="entry name" value="PEPTIDASE S8"/>
    <property type="match status" value="1"/>
</dbReference>
<protein>
    <submittedName>
        <fullName evidence="9">Subtilisin family serine protease</fullName>
    </submittedName>
</protein>
<dbReference type="FunFam" id="3.40.50.200:FF:000014">
    <property type="entry name" value="Proteinase K"/>
    <property type="match status" value="1"/>
</dbReference>
<dbReference type="SUPFAM" id="SSF54897">
    <property type="entry name" value="Protease propeptides/inhibitors"/>
    <property type="match status" value="1"/>
</dbReference>
<sequence>MSTRRTGGAMRTVSWLTVAAVTTGGVVGVAPAAAAEVLGAGAPGAIEGSYVVVLKGERAAGDLAARYSGTVVHTFSHVFQGFSVRMSAPDARRLAADPAVSYVQQNQRVRVAGEQANPPSWGLDRVDQQRLPLDDYYRYPDTAANVTVYVVDTGVRVSHRDFGGRAVWGTNTVDDQQEDCHGHGTHVAGTAGGQRYGVAKGVKLVSAKVFDCAGNGTSEDVAEALDWVVAHHASGPAVANMSLGGDAPDRVIEDAVRRTIADGVVAVVAAGNESDDSCRHSPSRVREALTVASSDWSDRRSYFSNYGSCVDLFAPGESITSAYNGSDTDSGDLSGTSMATPHVAGAAALLLSRNPAQTPAQVATALLNNATKSVVSDPRGSPNRLLKVNAAYRSGG</sequence>
<dbReference type="Pfam" id="PF05922">
    <property type="entry name" value="Inhibitor_I9"/>
    <property type="match status" value="1"/>
</dbReference>
<gene>
    <name evidence="9" type="ORF">C8E97_3927</name>
</gene>
<feature type="domain" description="Peptidase S8/S53" evidence="7">
    <location>
        <begin position="145"/>
        <end position="373"/>
    </location>
</feature>
<dbReference type="InterPro" id="IPR022398">
    <property type="entry name" value="Peptidase_S8_His-AS"/>
</dbReference>
<dbReference type="CDD" id="cd04077">
    <property type="entry name" value="Peptidases_S8_PCSK9_ProteinaseK_like"/>
    <property type="match status" value="1"/>
</dbReference>
<evidence type="ECO:0000256" key="1">
    <source>
        <dbReference type="ARBA" id="ARBA00011073"/>
    </source>
</evidence>
<dbReference type="InterPro" id="IPR050131">
    <property type="entry name" value="Peptidase_S8_subtilisin-like"/>
</dbReference>
<keyword evidence="4 5" id="KW-0720">Serine protease</keyword>
<dbReference type="InterPro" id="IPR000209">
    <property type="entry name" value="Peptidase_S8/S53_dom"/>
</dbReference>